<protein>
    <submittedName>
        <fullName evidence="1">Uncharacterized protein</fullName>
    </submittedName>
</protein>
<dbReference type="EMBL" id="ACBY02000052">
    <property type="protein sequence ID" value="EFB74946.1"/>
    <property type="molecule type" value="Genomic_DNA"/>
</dbReference>
<gene>
    <name evidence="1" type="ORF">SUBVAR_06758</name>
</gene>
<dbReference type="Proteomes" id="UP000003438">
    <property type="component" value="Unassembled WGS sequence"/>
</dbReference>
<keyword evidence="2" id="KW-1185">Reference proteome</keyword>
<proteinExistence type="predicted"/>
<dbReference type="STRING" id="411471.SUBVAR_06758"/>
<evidence type="ECO:0000313" key="1">
    <source>
        <dbReference type="EMBL" id="EFB74946.1"/>
    </source>
</evidence>
<dbReference type="HOGENOM" id="CLU_3297519_0_0_9"/>
<organism evidence="1 2">
    <name type="scientific">Subdoligranulum variabile DSM 15176</name>
    <dbReference type="NCBI Taxonomy" id="411471"/>
    <lineage>
        <taxon>Bacteria</taxon>
        <taxon>Bacillati</taxon>
        <taxon>Bacillota</taxon>
        <taxon>Clostridia</taxon>
        <taxon>Eubacteriales</taxon>
        <taxon>Oscillospiraceae</taxon>
        <taxon>Subdoligranulum</taxon>
    </lineage>
</organism>
<comment type="caution">
    <text evidence="1">The sequence shown here is derived from an EMBL/GenBank/DDBJ whole genome shotgun (WGS) entry which is preliminary data.</text>
</comment>
<reference evidence="1" key="1">
    <citation type="submission" date="2009-12" db="EMBL/GenBank/DDBJ databases">
        <authorList>
            <person name="Weinstock G."/>
            <person name="Sodergren E."/>
            <person name="Clifton S."/>
            <person name="Fulton L."/>
            <person name="Fulton B."/>
            <person name="Courtney L."/>
            <person name="Fronick C."/>
            <person name="Harrison M."/>
            <person name="Strong C."/>
            <person name="Farmer C."/>
            <person name="Delahaunty K."/>
            <person name="Markovic C."/>
            <person name="Hall O."/>
            <person name="Minx P."/>
            <person name="Tomlinson C."/>
            <person name="Mitreva M."/>
            <person name="Nelson J."/>
            <person name="Hou S."/>
            <person name="Wollam A."/>
            <person name="Pepin K.H."/>
            <person name="Johnson M."/>
            <person name="Bhonagiri V."/>
            <person name="Nash W.E."/>
            <person name="Warren W."/>
            <person name="Chinwalla A."/>
            <person name="Mardis E.R."/>
            <person name="Wilson R.K."/>
        </authorList>
    </citation>
    <scope>NUCLEOTIDE SEQUENCE [LARGE SCALE GENOMIC DNA]</scope>
    <source>
        <strain evidence="1">DSM 15176</strain>
    </source>
</reference>
<dbReference type="AlphaFoldDB" id="D1PQT1"/>
<name>D1PQT1_9FIRM</name>
<evidence type="ECO:0000313" key="2">
    <source>
        <dbReference type="Proteomes" id="UP000003438"/>
    </source>
</evidence>
<accession>D1PQT1</accession>
<sequence length="40" mass="4819">MRSPREPAWFFDNLHTFVQVVFCRKIRRGAQKNAVNLKKE</sequence>